<gene>
    <name evidence="1" type="ORF">METBIDRAFT_11272</name>
</gene>
<dbReference type="GeneID" id="30026927"/>
<dbReference type="Proteomes" id="UP000092555">
    <property type="component" value="Unassembled WGS sequence"/>
</dbReference>
<keyword evidence="2" id="KW-1185">Reference proteome</keyword>
<name>A0A1A0HEA2_9ASCO</name>
<dbReference type="EMBL" id="LXTC01000002">
    <property type="protein sequence ID" value="OBA22439.1"/>
    <property type="molecule type" value="Genomic_DNA"/>
</dbReference>
<sequence length="284" mass="32016">MPYQLLILRKDWFSADVTPDKFQVLLQILNKGYAKPMAQYGLIESLRIKYHQNFLKDLQLDPASVANQDKDFAIMILVGSKSDFKRLEAHAGYIRRFNPEIYPLSGLSDSDIPMELASEFGPLTAENVEHVTLAPSARIDVDVADRVLATVGLKTYQDDGYFSDSDFLADTKHYEITGLTSFMRGTGSGIINHVIRLFFFSKPSFLKPEHVLKTVLHAIVIKEHELVPFYQKAFGFVPSTHPDILIKMAGSESPLEDGIKASRDFSITFMRKEIFSQSVDTCVV</sequence>
<dbReference type="AlphaFoldDB" id="A0A1A0HEA2"/>
<reference evidence="1 2" key="1">
    <citation type="submission" date="2016-05" db="EMBL/GenBank/DDBJ databases">
        <title>Comparative genomics of biotechnologically important yeasts.</title>
        <authorList>
            <consortium name="DOE Joint Genome Institute"/>
            <person name="Riley R."/>
            <person name="Haridas S."/>
            <person name="Wolfe K.H."/>
            <person name="Lopes M.R."/>
            <person name="Hittinger C.T."/>
            <person name="Goker M."/>
            <person name="Salamov A."/>
            <person name="Wisecaver J."/>
            <person name="Long T.M."/>
            <person name="Aerts A.L."/>
            <person name="Barry K."/>
            <person name="Choi C."/>
            <person name="Clum A."/>
            <person name="Coughlan A.Y."/>
            <person name="Deshpande S."/>
            <person name="Douglass A.P."/>
            <person name="Hanson S.J."/>
            <person name="Klenk H.-P."/>
            <person name="LaButti K."/>
            <person name="Lapidus A."/>
            <person name="Lindquist E."/>
            <person name="Lipzen A."/>
            <person name="Meier-kolthoff J.P."/>
            <person name="Ohm R.A."/>
            <person name="Otillar R.P."/>
            <person name="Pangilinan J."/>
            <person name="Peng Y."/>
            <person name="Rokas A."/>
            <person name="Rosa C.A."/>
            <person name="Scheuner C."/>
            <person name="Sibirny A.A."/>
            <person name="Slot J.C."/>
            <person name="Stielow J.B."/>
            <person name="Sun H."/>
            <person name="Kurtzman C.P."/>
            <person name="Blackwell M."/>
            <person name="Grigoriev I.V."/>
            <person name="Jeffries T.W."/>
        </authorList>
    </citation>
    <scope>NUCLEOTIDE SEQUENCE [LARGE SCALE GENOMIC DNA]</scope>
    <source>
        <strain evidence="1 2">NRRL YB-4993</strain>
    </source>
</reference>
<evidence type="ECO:0000313" key="1">
    <source>
        <dbReference type="EMBL" id="OBA22439.1"/>
    </source>
</evidence>
<dbReference type="OrthoDB" id="4062597at2759"/>
<evidence type="ECO:0000313" key="2">
    <source>
        <dbReference type="Proteomes" id="UP000092555"/>
    </source>
</evidence>
<comment type="caution">
    <text evidence="1">The sequence shown here is derived from an EMBL/GenBank/DDBJ whole genome shotgun (WGS) entry which is preliminary data.</text>
</comment>
<dbReference type="RefSeq" id="XP_018712935.1">
    <property type="nucleotide sequence ID" value="XM_018853951.1"/>
</dbReference>
<accession>A0A1A0HEA2</accession>
<proteinExistence type="predicted"/>
<protein>
    <submittedName>
        <fullName evidence="1">Uncharacterized protein</fullName>
    </submittedName>
</protein>
<organism evidence="1 2">
    <name type="scientific">Metschnikowia bicuspidata var. bicuspidata NRRL YB-4993</name>
    <dbReference type="NCBI Taxonomy" id="869754"/>
    <lineage>
        <taxon>Eukaryota</taxon>
        <taxon>Fungi</taxon>
        <taxon>Dikarya</taxon>
        <taxon>Ascomycota</taxon>
        <taxon>Saccharomycotina</taxon>
        <taxon>Pichiomycetes</taxon>
        <taxon>Metschnikowiaceae</taxon>
        <taxon>Metschnikowia</taxon>
    </lineage>
</organism>